<organism evidence="2">
    <name type="scientific">marine sediment metagenome</name>
    <dbReference type="NCBI Taxonomy" id="412755"/>
    <lineage>
        <taxon>unclassified sequences</taxon>
        <taxon>metagenomes</taxon>
        <taxon>ecological metagenomes</taxon>
    </lineage>
</organism>
<reference evidence="2" key="1">
    <citation type="journal article" date="2015" name="Nature">
        <title>Complex archaea that bridge the gap between prokaryotes and eukaryotes.</title>
        <authorList>
            <person name="Spang A."/>
            <person name="Saw J.H."/>
            <person name="Jorgensen S.L."/>
            <person name="Zaremba-Niedzwiedzka K."/>
            <person name="Martijn J."/>
            <person name="Lind A.E."/>
            <person name="van Eijk R."/>
            <person name="Schleper C."/>
            <person name="Guy L."/>
            <person name="Ettema T.J."/>
        </authorList>
    </citation>
    <scope>NUCLEOTIDE SEQUENCE</scope>
</reference>
<protein>
    <submittedName>
        <fullName evidence="2">Uncharacterized protein</fullName>
    </submittedName>
</protein>
<sequence length="61" mass="6770">MTIDITGVSYSCSSLDGAIDGIEEARSLHDELRTIAVEALERVEELEAEVIELEKELSKYV</sequence>
<comment type="caution">
    <text evidence="2">The sequence shown here is derived from an EMBL/GenBank/DDBJ whole genome shotgun (WGS) entry which is preliminary data.</text>
</comment>
<feature type="coiled-coil region" evidence="1">
    <location>
        <begin position="29"/>
        <end position="56"/>
    </location>
</feature>
<evidence type="ECO:0000313" key="2">
    <source>
        <dbReference type="EMBL" id="KKM07198.1"/>
    </source>
</evidence>
<accession>A0A0F9K7N8</accession>
<proteinExistence type="predicted"/>
<dbReference type="EMBL" id="LAZR01015823">
    <property type="protein sequence ID" value="KKM07198.1"/>
    <property type="molecule type" value="Genomic_DNA"/>
</dbReference>
<dbReference type="AlphaFoldDB" id="A0A0F9K7N8"/>
<name>A0A0F9K7N8_9ZZZZ</name>
<evidence type="ECO:0000256" key="1">
    <source>
        <dbReference type="SAM" id="Coils"/>
    </source>
</evidence>
<keyword evidence="1" id="KW-0175">Coiled coil</keyword>
<gene>
    <name evidence="2" type="ORF">LCGC14_1736320</name>
</gene>